<proteinExistence type="inferred from homology"/>
<evidence type="ECO:0000256" key="3">
    <source>
        <dbReference type="ARBA" id="ARBA00023049"/>
    </source>
</evidence>
<comment type="similarity">
    <text evidence="2 4">Belongs to the peptidase M16 family.</text>
</comment>
<evidence type="ECO:0000256" key="2">
    <source>
        <dbReference type="ARBA" id="ARBA00007261"/>
    </source>
</evidence>
<dbReference type="Pfam" id="PF05193">
    <property type="entry name" value="Peptidase_M16_C"/>
    <property type="match status" value="1"/>
</dbReference>
<comment type="cofactor">
    <cofactor evidence="1">
        <name>Zn(2+)</name>
        <dbReference type="ChEBI" id="CHEBI:29105"/>
    </cofactor>
</comment>
<dbReference type="PROSITE" id="PS00143">
    <property type="entry name" value="INSULINASE"/>
    <property type="match status" value="1"/>
</dbReference>
<comment type="caution">
    <text evidence="8">The sequence shown here is derived from an EMBL/GenBank/DDBJ whole genome shotgun (WGS) entry which is preliminary data.</text>
</comment>
<keyword evidence="3" id="KW-0378">Hydrolase</keyword>
<dbReference type="PANTHER" id="PTHR11851:SF49">
    <property type="entry name" value="MITOCHONDRIAL-PROCESSING PEPTIDASE SUBUNIT ALPHA"/>
    <property type="match status" value="1"/>
</dbReference>
<dbReference type="PANTHER" id="PTHR11851">
    <property type="entry name" value="METALLOPROTEASE"/>
    <property type="match status" value="1"/>
</dbReference>
<feature type="signal peptide" evidence="5">
    <location>
        <begin position="1"/>
        <end position="28"/>
    </location>
</feature>
<reference evidence="9" key="1">
    <citation type="journal article" date="2019" name="Int. J. Syst. Evol. Microbiol.">
        <title>The Global Catalogue of Microorganisms (GCM) 10K type strain sequencing project: providing services to taxonomists for standard genome sequencing and annotation.</title>
        <authorList>
            <consortium name="The Broad Institute Genomics Platform"/>
            <consortium name="The Broad Institute Genome Sequencing Center for Infectious Disease"/>
            <person name="Wu L."/>
            <person name="Ma J."/>
        </authorList>
    </citation>
    <scope>NUCLEOTIDE SEQUENCE [LARGE SCALE GENOMIC DNA]</scope>
    <source>
        <strain evidence="9">CGMCC 4.7192</strain>
    </source>
</reference>
<sequence length="453" mass="49980">MPFSQVVIFFRKLAVSIALYTALGGAWATAGVFNPDVFTLDNGMQVVVIPNHRAPIVSQMVWYRVGAADESLGESGNAHFLEHLMFKGTKKFKSGEFSALVAKNGGQENAFTSWDYTAYHQTVANDRLEMIMELEADRMTGLVLNDEAVLPEREVVREERRSRVGNSPGAQLGEVMRASQFLNHPYRIPIIGWDHEIEALNTDTALRFYRKWYAPNNAVLIITGDVTTEMVKSLAEKYYGVIPARDVPERLRVSEPPQQAARRVVKKSKLINSPSLSIRYLAPSYRTAGDDTPYALQVLDEIIGSGPTSKLYKSLAIDEKTAASVGSGYSPTAYDLGTFTLYISPSAGISIESAEKRLREELADILRTGVSEEEVMMAKTRMVDAAIFARDSLSAGPNIIGRALMSGRTVEDIEAWPERIAAVTTVDVNKVMKTIFNDNNSVTGLLLPEADDK</sequence>
<evidence type="ECO:0000313" key="9">
    <source>
        <dbReference type="Proteomes" id="UP001597294"/>
    </source>
</evidence>
<dbReference type="InterPro" id="IPR050361">
    <property type="entry name" value="MPP/UQCRC_Complex"/>
</dbReference>
<accession>A0ABW5BG29</accession>
<keyword evidence="9" id="KW-1185">Reference proteome</keyword>
<dbReference type="InterPro" id="IPR011249">
    <property type="entry name" value="Metalloenz_LuxS/M16"/>
</dbReference>
<evidence type="ECO:0000259" key="6">
    <source>
        <dbReference type="Pfam" id="PF00675"/>
    </source>
</evidence>
<organism evidence="8 9">
    <name type="scientific">Kiloniella antarctica</name>
    <dbReference type="NCBI Taxonomy" id="1550907"/>
    <lineage>
        <taxon>Bacteria</taxon>
        <taxon>Pseudomonadati</taxon>
        <taxon>Pseudomonadota</taxon>
        <taxon>Alphaproteobacteria</taxon>
        <taxon>Rhodospirillales</taxon>
        <taxon>Kiloniellaceae</taxon>
        <taxon>Kiloniella</taxon>
    </lineage>
</organism>
<gene>
    <name evidence="8" type="ORF">ACFSKO_02120</name>
</gene>
<dbReference type="RefSeq" id="WP_380247916.1">
    <property type="nucleotide sequence ID" value="NZ_JBHUII010000001.1"/>
</dbReference>
<feature type="chain" id="PRO_5045890675" evidence="5">
    <location>
        <begin position="29"/>
        <end position="453"/>
    </location>
</feature>
<protein>
    <submittedName>
        <fullName evidence="8">M16 family metallopeptidase</fullName>
    </submittedName>
</protein>
<dbReference type="InterPro" id="IPR001431">
    <property type="entry name" value="Pept_M16_Zn_BS"/>
</dbReference>
<dbReference type="Gene3D" id="3.30.830.10">
    <property type="entry name" value="Metalloenzyme, LuxS/M16 peptidase-like"/>
    <property type="match status" value="2"/>
</dbReference>
<evidence type="ECO:0000256" key="4">
    <source>
        <dbReference type="RuleBase" id="RU004447"/>
    </source>
</evidence>
<dbReference type="EMBL" id="JBHUII010000001">
    <property type="protein sequence ID" value="MFD2204386.1"/>
    <property type="molecule type" value="Genomic_DNA"/>
</dbReference>
<evidence type="ECO:0000256" key="1">
    <source>
        <dbReference type="ARBA" id="ARBA00001947"/>
    </source>
</evidence>
<name>A0ABW5BG29_9PROT</name>
<keyword evidence="3" id="KW-0645">Protease</keyword>
<evidence type="ECO:0000256" key="5">
    <source>
        <dbReference type="SAM" id="SignalP"/>
    </source>
</evidence>
<dbReference type="Pfam" id="PF00675">
    <property type="entry name" value="Peptidase_M16"/>
    <property type="match status" value="1"/>
</dbReference>
<keyword evidence="5" id="KW-0732">Signal</keyword>
<dbReference type="SUPFAM" id="SSF63411">
    <property type="entry name" value="LuxS/MPP-like metallohydrolase"/>
    <property type="match status" value="2"/>
</dbReference>
<keyword evidence="3" id="KW-0482">Metalloprotease</keyword>
<evidence type="ECO:0000313" key="8">
    <source>
        <dbReference type="EMBL" id="MFD2204386.1"/>
    </source>
</evidence>
<feature type="domain" description="Peptidase M16 N-terminal" evidence="6">
    <location>
        <begin position="46"/>
        <end position="162"/>
    </location>
</feature>
<evidence type="ECO:0000259" key="7">
    <source>
        <dbReference type="Pfam" id="PF05193"/>
    </source>
</evidence>
<dbReference type="InterPro" id="IPR011765">
    <property type="entry name" value="Pept_M16_N"/>
</dbReference>
<dbReference type="InterPro" id="IPR007863">
    <property type="entry name" value="Peptidase_M16_C"/>
</dbReference>
<dbReference type="Proteomes" id="UP001597294">
    <property type="component" value="Unassembled WGS sequence"/>
</dbReference>
<feature type="domain" description="Peptidase M16 C-terminal" evidence="7">
    <location>
        <begin position="201"/>
        <end position="381"/>
    </location>
</feature>